<evidence type="ECO:0000313" key="11">
    <source>
        <dbReference type="EMBL" id="AUM74264.1"/>
    </source>
</evidence>
<evidence type="ECO:0000313" key="12">
    <source>
        <dbReference type="Proteomes" id="UP000234882"/>
    </source>
</evidence>
<comment type="similarity">
    <text evidence="2">Belongs to the bacterial sugar transferase family.</text>
</comment>
<reference evidence="12" key="1">
    <citation type="submission" date="2017-12" db="EMBL/GenBank/DDBJ databases">
        <title>Genomic analysis of Paracoccus sp. CBA4604.</title>
        <authorList>
            <person name="Roh S.W."/>
            <person name="Kim J.Y."/>
            <person name="Kim J.S."/>
        </authorList>
    </citation>
    <scope>NUCLEOTIDE SEQUENCE [LARGE SCALE GENOMIC DNA]</scope>
    <source>
        <strain evidence="12">CBA4604</strain>
    </source>
</reference>
<evidence type="ECO:0000259" key="10">
    <source>
        <dbReference type="Pfam" id="PF02397"/>
    </source>
</evidence>
<dbReference type="InterPro" id="IPR003362">
    <property type="entry name" value="Bact_transf"/>
</dbReference>
<gene>
    <name evidence="11" type="ORF">CYR75_08260</name>
</gene>
<keyword evidence="12" id="KW-1185">Reference proteome</keyword>
<name>A0A2K9MF89_9RHOB</name>
<keyword evidence="8" id="KW-0270">Exopolysaccharide synthesis</keyword>
<dbReference type="AlphaFoldDB" id="A0A2K9MF89"/>
<dbReference type="RefSeq" id="WP_101499610.1">
    <property type="nucleotide sequence ID" value="NZ_CP025583.1"/>
</dbReference>
<dbReference type="GO" id="GO:0000271">
    <property type="term" value="P:polysaccharide biosynthetic process"/>
    <property type="evidence" value="ECO:0007669"/>
    <property type="project" value="UniProtKB-KW"/>
</dbReference>
<evidence type="ECO:0000256" key="3">
    <source>
        <dbReference type="ARBA" id="ARBA00022475"/>
    </source>
</evidence>
<dbReference type="Pfam" id="PF02397">
    <property type="entry name" value="Bac_transf"/>
    <property type="match status" value="1"/>
</dbReference>
<organism evidence="11 12">
    <name type="scientific">Paracoccus jeotgali</name>
    <dbReference type="NCBI Taxonomy" id="2065379"/>
    <lineage>
        <taxon>Bacteria</taxon>
        <taxon>Pseudomonadati</taxon>
        <taxon>Pseudomonadota</taxon>
        <taxon>Alphaproteobacteria</taxon>
        <taxon>Rhodobacterales</taxon>
        <taxon>Paracoccaceae</taxon>
        <taxon>Paracoccus</taxon>
    </lineage>
</organism>
<evidence type="ECO:0000256" key="1">
    <source>
        <dbReference type="ARBA" id="ARBA00004236"/>
    </source>
</evidence>
<dbReference type="GO" id="GO:0016780">
    <property type="term" value="F:phosphotransferase activity, for other substituted phosphate groups"/>
    <property type="evidence" value="ECO:0007669"/>
    <property type="project" value="TreeGrafter"/>
</dbReference>
<dbReference type="KEGG" id="paru:CYR75_08260"/>
<keyword evidence="6 9" id="KW-1133">Transmembrane helix</keyword>
<dbReference type="GO" id="GO:0005886">
    <property type="term" value="C:plasma membrane"/>
    <property type="evidence" value="ECO:0007669"/>
    <property type="project" value="UniProtKB-SubCell"/>
</dbReference>
<dbReference type="OrthoDB" id="9808602at2"/>
<comment type="subcellular location">
    <subcellularLocation>
        <location evidence="1">Cell membrane</location>
    </subcellularLocation>
</comment>
<keyword evidence="3" id="KW-1003">Cell membrane</keyword>
<proteinExistence type="inferred from homology"/>
<keyword evidence="7 9" id="KW-0472">Membrane</keyword>
<evidence type="ECO:0000256" key="4">
    <source>
        <dbReference type="ARBA" id="ARBA00022679"/>
    </source>
</evidence>
<keyword evidence="5 9" id="KW-0812">Transmembrane</keyword>
<evidence type="ECO:0000256" key="6">
    <source>
        <dbReference type="ARBA" id="ARBA00022989"/>
    </source>
</evidence>
<evidence type="ECO:0000256" key="5">
    <source>
        <dbReference type="ARBA" id="ARBA00022692"/>
    </source>
</evidence>
<accession>A0A2K9MF89</accession>
<dbReference type="Proteomes" id="UP000234882">
    <property type="component" value="Chromosome"/>
</dbReference>
<dbReference type="EMBL" id="CP025583">
    <property type="protein sequence ID" value="AUM74264.1"/>
    <property type="molecule type" value="Genomic_DNA"/>
</dbReference>
<keyword evidence="4" id="KW-0808">Transferase</keyword>
<dbReference type="PANTHER" id="PTHR30576">
    <property type="entry name" value="COLANIC BIOSYNTHESIS UDP-GLUCOSE LIPID CARRIER TRANSFERASE"/>
    <property type="match status" value="1"/>
</dbReference>
<evidence type="ECO:0000256" key="9">
    <source>
        <dbReference type="SAM" id="Phobius"/>
    </source>
</evidence>
<evidence type="ECO:0000256" key="7">
    <source>
        <dbReference type="ARBA" id="ARBA00023136"/>
    </source>
</evidence>
<feature type="transmembrane region" description="Helical" evidence="9">
    <location>
        <begin position="82"/>
        <end position="103"/>
    </location>
</feature>
<feature type="domain" description="Bacterial sugar transferase" evidence="10">
    <location>
        <begin position="77"/>
        <end position="268"/>
    </location>
</feature>
<dbReference type="PANTHER" id="PTHR30576:SF4">
    <property type="entry name" value="UNDECAPRENYL-PHOSPHATE GALACTOSE PHOSPHOTRANSFERASE"/>
    <property type="match status" value="1"/>
</dbReference>
<protein>
    <recommendedName>
        <fullName evidence="10">Bacterial sugar transferase domain-containing protein</fullName>
    </recommendedName>
</protein>
<sequence length="274" mass="30646">MMSERLAVTDKVKEALQQAGPQILLQDQTITGAATVAAEEVSGPPLPRIYLVEAGSGDAAGPVEPCFDRPILADLAKRAFDLVLSFLLLMFLAPVILLIAVTLKLRYGGPVLYGHRRIGRGDTEFNCFKFRSMYPDADRILADCLESDARLRDEWETTQKLKCDPRVHRVGKILRKSSLDELPQLFNVLIGDMSLVGPRPIVRAEMRNYGQFIRYYLAARPGITGLWQVSGRNNTTYGERVALDVRYVREMSLALDLRILLRTVRVVLTGHGAY</sequence>
<evidence type="ECO:0000256" key="2">
    <source>
        <dbReference type="ARBA" id="ARBA00006464"/>
    </source>
</evidence>
<evidence type="ECO:0000256" key="8">
    <source>
        <dbReference type="ARBA" id="ARBA00023169"/>
    </source>
</evidence>